<protein>
    <recommendedName>
        <fullName evidence="2">Zn(2)-C6 fungal-type domain-containing protein</fullName>
    </recommendedName>
</protein>
<feature type="compositionally biased region" description="Basic and acidic residues" evidence="1">
    <location>
        <begin position="427"/>
        <end position="438"/>
    </location>
</feature>
<dbReference type="SMART" id="SM00066">
    <property type="entry name" value="GAL4"/>
    <property type="match status" value="2"/>
</dbReference>
<dbReference type="AlphaFoldDB" id="A0A0C2YW28"/>
<feature type="region of interest" description="Disordered" evidence="1">
    <location>
        <begin position="416"/>
        <end position="438"/>
    </location>
</feature>
<feature type="domain" description="Zn(2)-C6 fungal-type" evidence="2">
    <location>
        <begin position="89"/>
        <end position="121"/>
    </location>
</feature>
<gene>
    <name evidence="3" type="ORF">M413DRAFT_429043</name>
</gene>
<accession>A0A0C2YW28</accession>
<dbReference type="Pfam" id="PF00172">
    <property type="entry name" value="Zn_clus"/>
    <property type="match status" value="1"/>
</dbReference>
<dbReference type="STRING" id="686832.A0A0C2YW28"/>
<evidence type="ECO:0000313" key="4">
    <source>
        <dbReference type="Proteomes" id="UP000053424"/>
    </source>
</evidence>
<dbReference type="InterPro" id="IPR036864">
    <property type="entry name" value="Zn2-C6_fun-type_DNA-bd_sf"/>
</dbReference>
<dbReference type="InterPro" id="IPR001138">
    <property type="entry name" value="Zn2Cys6_DnaBD"/>
</dbReference>
<dbReference type="HOGENOM" id="CLU_605571_0_0_1"/>
<evidence type="ECO:0000259" key="2">
    <source>
        <dbReference type="PROSITE" id="PS50048"/>
    </source>
</evidence>
<sequence length="438" mass="49556">MSTHLEDSESLEDSNDDGQLTIRIPNPKVYMARQSQWVGRRGKPRCDQCRANNRKCDRVLPICNHCSWPTPEECKYTPLPTPAHRGIPRCDRCRTTNMKCDRNLPMCNNCTEAGPDTECNYTPKKRNKPKGESDLARLTPESTPKGLPPTPRRKPQKSGQGVRKGLTFYGQNIATSPDNNTSPKISEPETTPDPDSSHTGRFFGYLTRPQSSDSRLPPQKKDQTTPLHQLEFIPHEFESSHEHKKRKIYDPSQEPWAHPSIIPLPGIVLKGLQTTQVAACLAKGDTSKLSERMRSWTSIHRLCSGSDKYSLILAPQDSVFSMDVATADAHRRNFVDALLSASDPEQLQDHYFDVLPVQDQLYDILTYAHRSHQPPSEMLLEIARQRFASVTWPMAEIYVKGCRVCTENRLMPSLDRQDEDSVSVGFESKERSESDVEA</sequence>
<evidence type="ECO:0000313" key="3">
    <source>
        <dbReference type="EMBL" id="KIM45177.1"/>
    </source>
</evidence>
<dbReference type="OrthoDB" id="39175at2759"/>
<proteinExistence type="predicted"/>
<dbReference type="SUPFAM" id="SSF57701">
    <property type="entry name" value="Zn2/Cys6 DNA-binding domain"/>
    <property type="match status" value="1"/>
</dbReference>
<organism evidence="3 4">
    <name type="scientific">Hebeloma cylindrosporum</name>
    <dbReference type="NCBI Taxonomy" id="76867"/>
    <lineage>
        <taxon>Eukaryota</taxon>
        <taxon>Fungi</taxon>
        <taxon>Dikarya</taxon>
        <taxon>Basidiomycota</taxon>
        <taxon>Agaricomycotina</taxon>
        <taxon>Agaricomycetes</taxon>
        <taxon>Agaricomycetidae</taxon>
        <taxon>Agaricales</taxon>
        <taxon>Agaricineae</taxon>
        <taxon>Hymenogastraceae</taxon>
        <taxon>Hebeloma</taxon>
    </lineage>
</organism>
<dbReference type="GO" id="GO:0008270">
    <property type="term" value="F:zinc ion binding"/>
    <property type="evidence" value="ECO:0007669"/>
    <property type="project" value="InterPro"/>
</dbReference>
<feature type="domain" description="Zn(2)-C6 fungal-type" evidence="2">
    <location>
        <begin position="45"/>
        <end position="76"/>
    </location>
</feature>
<name>A0A0C2YW28_HEBCY</name>
<dbReference type="EMBL" id="KN831772">
    <property type="protein sequence ID" value="KIM45177.1"/>
    <property type="molecule type" value="Genomic_DNA"/>
</dbReference>
<dbReference type="PROSITE" id="PS50048">
    <property type="entry name" value="ZN2_CY6_FUNGAL_2"/>
    <property type="match status" value="2"/>
</dbReference>
<feature type="compositionally biased region" description="Polar residues" evidence="1">
    <location>
        <begin position="169"/>
        <end position="184"/>
    </location>
</feature>
<reference evidence="4" key="2">
    <citation type="submission" date="2015-01" db="EMBL/GenBank/DDBJ databases">
        <title>Evolutionary Origins and Diversification of the Mycorrhizal Mutualists.</title>
        <authorList>
            <consortium name="DOE Joint Genome Institute"/>
            <consortium name="Mycorrhizal Genomics Consortium"/>
            <person name="Kohler A."/>
            <person name="Kuo A."/>
            <person name="Nagy L.G."/>
            <person name="Floudas D."/>
            <person name="Copeland A."/>
            <person name="Barry K.W."/>
            <person name="Cichocki N."/>
            <person name="Veneault-Fourrey C."/>
            <person name="LaButti K."/>
            <person name="Lindquist E.A."/>
            <person name="Lipzen A."/>
            <person name="Lundell T."/>
            <person name="Morin E."/>
            <person name="Murat C."/>
            <person name="Riley R."/>
            <person name="Ohm R."/>
            <person name="Sun H."/>
            <person name="Tunlid A."/>
            <person name="Henrissat B."/>
            <person name="Grigoriev I.V."/>
            <person name="Hibbett D.S."/>
            <person name="Martin F."/>
        </authorList>
    </citation>
    <scope>NUCLEOTIDE SEQUENCE [LARGE SCALE GENOMIC DNA]</scope>
    <source>
        <strain evidence="4">h7</strain>
    </source>
</reference>
<feature type="region of interest" description="Disordered" evidence="1">
    <location>
        <begin position="1"/>
        <end position="22"/>
    </location>
</feature>
<feature type="region of interest" description="Disordered" evidence="1">
    <location>
        <begin position="118"/>
        <end position="225"/>
    </location>
</feature>
<keyword evidence="4" id="KW-1185">Reference proteome</keyword>
<dbReference type="Gene3D" id="4.10.240.10">
    <property type="entry name" value="Zn(2)-C6 fungal-type DNA-binding domain"/>
    <property type="match status" value="1"/>
</dbReference>
<reference evidence="3 4" key="1">
    <citation type="submission" date="2014-04" db="EMBL/GenBank/DDBJ databases">
        <authorList>
            <consortium name="DOE Joint Genome Institute"/>
            <person name="Kuo A."/>
            <person name="Gay G."/>
            <person name="Dore J."/>
            <person name="Kohler A."/>
            <person name="Nagy L.G."/>
            <person name="Floudas D."/>
            <person name="Copeland A."/>
            <person name="Barry K.W."/>
            <person name="Cichocki N."/>
            <person name="Veneault-Fourrey C."/>
            <person name="LaButti K."/>
            <person name="Lindquist E.A."/>
            <person name="Lipzen A."/>
            <person name="Lundell T."/>
            <person name="Morin E."/>
            <person name="Murat C."/>
            <person name="Sun H."/>
            <person name="Tunlid A."/>
            <person name="Henrissat B."/>
            <person name="Grigoriev I.V."/>
            <person name="Hibbett D.S."/>
            <person name="Martin F."/>
            <person name="Nordberg H.P."/>
            <person name="Cantor M.N."/>
            <person name="Hua S.X."/>
        </authorList>
    </citation>
    <scope>NUCLEOTIDE SEQUENCE [LARGE SCALE GENOMIC DNA]</scope>
    <source>
        <strain evidence="4">h7</strain>
    </source>
</reference>
<dbReference type="CDD" id="cd00067">
    <property type="entry name" value="GAL4"/>
    <property type="match status" value="2"/>
</dbReference>
<evidence type="ECO:0000256" key="1">
    <source>
        <dbReference type="SAM" id="MobiDB-lite"/>
    </source>
</evidence>
<dbReference type="Proteomes" id="UP000053424">
    <property type="component" value="Unassembled WGS sequence"/>
</dbReference>
<dbReference type="GO" id="GO:0000981">
    <property type="term" value="F:DNA-binding transcription factor activity, RNA polymerase II-specific"/>
    <property type="evidence" value="ECO:0007669"/>
    <property type="project" value="InterPro"/>
</dbReference>